<sequence>MDKVVVLMSTYNGEKYLSQQIDSILCQKNVDICLLVRDDGSSDNTIKILQKYQENGKLEWYSGQNIKPAKSFMDLIYNAPDAKYYAFSDQDDYWLPEKLSISISALKNMNEDEPAMYYSNTILADAELNYISMASNDKIFTSFEEAVVSSNATGCTMCFNRKLLEMIKIYKPKYQIMHDGWLHKVCLALDGNLYYDKNSYIKYRQHGNNVIGGKASLIKKWKRRYGTIKKEKCPRSRAVEELLSGYEQYMSTENIELCRLVVDYKMSTRARFRLLFSKKIYSPNFRIDIIFRLTVLLGLF</sequence>
<evidence type="ECO:0000259" key="1">
    <source>
        <dbReference type="Pfam" id="PF00535"/>
    </source>
</evidence>
<dbReference type="InterPro" id="IPR029044">
    <property type="entry name" value="Nucleotide-diphossugar_trans"/>
</dbReference>
<reference evidence="3" key="1">
    <citation type="journal article" date="2017" name="Sci. Rep.">
        <title>Determination of the Genome and Primary Transcriptome of Syngas Fermenting Eubacterium limosum ATCC 8486.</title>
        <authorList>
            <person name="Song Y."/>
            <person name="Shin J."/>
            <person name="Jeong Y."/>
            <person name="Jin S."/>
            <person name="Lee J.K."/>
            <person name="Kim D.R."/>
            <person name="Kim S.C."/>
            <person name="Cho S."/>
            <person name="Cho B.K."/>
        </authorList>
    </citation>
    <scope>NUCLEOTIDE SEQUENCE [LARGE SCALE GENOMIC DNA]</scope>
    <source>
        <strain evidence="3">ATCC 8486</strain>
    </source>
</reference>
<proteinExistence type="predicted"/>
<dbReference type="CDD" id="cd04196">
    <property type="entry name" value="GT_2_like_d"/>
    <property type="match status" value="1"/>
</dbReference>
<dbReference type="AlphaFoldDB" id="A0AAC9QXB5"/>
<protein>
    <recommendedName>
        <fullName evidence="1">Glycosyltransferase 2-like domain-containing protein</fullName>
    </recommendedName>
</protein>
<gene>
    <name evidence="2" type="ORF">B2M23_18675</name>
</gene>
<dbReference type="SUPFAM" id="SSF53448">
    <property type="entry name" value="Nucleotide-diphospho-sugar transferases"/>
    <property type="match status" value="1"/>
</dbReference>
<dbReference type="PANTHER" id="PTHR22916:SF3">
    <property type="entry name" value="UDP-GLCNAC:BETAGAL BETA-1,3-N-ACETYLGLUCOSAMINYLTRANSFERASE-LIKE PROTEIN 1"/>
    <property type="match status" value="1"/>
</dbReference>
<dbReference type="Pfam" id="PF00535">
    <property type="entry name" value="Glycos_transf_2"/>
    <property type="match status" value="1"/>
</dbReference>
<evidence type="ECO:0000313" key="3">
    <source>
        <dbReference type="Proteomes" id="UP000192391"/>
    </source>
</evidence>
<evidence type="ECO:0000313" key="2">
    <source>
        <dbReference type="EMBL" id="ARD67434.1"/>
    </source>
</evidence>
<dbReference type="RefSeq" id="WP_038351495.1">
    <property type="nucleotide sequence ID" value="NZ_CP019962.1"/>
</dbReference>
<dbReference type="Gene3D" id="3.90.550.10">
    <property type="entry name" value="Spore Coat Polysaccharide Biosynthesis Protein SpsA, Chain A"/>
    <property type="match status" value="1"/>
</dbReference>
<dbReference type="PANTHER" id="PTHR22916">
    <property type="entry name" value="GLYCOSYLTRANSFERASE"/>
    <property type="match status" value="1"/>
</dbReference>
<dbReference type="Proteomes" id="UP000192391">
    <property type="component" value="Chromosome"/>
</dbReference>
<feature type="domain" description="Glycosyltransferase 2-like" evidence="1">
    <location>
        <begin position="6"/>
        <end position="156"/>
    </location>
</feature>
<name>A0AAC9QXB5_EUBLI</name>
<dbReference type="KEGG" id="elim:B2M23_18675"/>
<dbReference type="InterPro" id="IPR001173">
    <property type="entry name" value="Glyco_trans_2-like"/>
</dbReference>
<dbReference type="EMBL" id="CP019962">
    <property type="protein sequence ID" value="ARD67434.1"/>
    <property type="molecule type" value="Genomic_DNA"/>
</dbReference>
<accession>A0AAC9QXB5</accession>
<dbReference type="GO" id="GO:0016758">
    <property type="term" value="F:hexosyltransferase activity"/>
    <property type="evidence" value="ECO:0007669"/>
    <property type="project" value="UniProtKB-ARBA"/>
</dbReference>
<organism evidence="2 3">
    <name type="scientific">Eubacterium limosum</name>
    <dbReference type="NCBI Taxonomy" id="1736"/>
    <lineage>
        <taxon>Bacteria</taxon>
        <taxon>Bacillati</taxon>
        <taxon>Bacillota</taxon>
        <taxon>Clostridia</taxon>
        <taxon>Eubacteriales</taxon>
        <taxon>Eubacteriaceae</taxon>
        <taxon>Eubacterium</taxon>
    </lineage>
</organism>